<dbReference type="EMBL" id="JBBWWQ010000017">
    <property type="protein sequence ID" value="KAK8924001.1"/>
    <property type="molecule type" value="Genomic_DNA"/>
</dbReference>
<evidence type="ECO:0000313" key="2">
    <source>
        <dbReference type="EMBL" id="KAK8924001.1"/>
    </source>
</evidence>
<reference evidence="2 3" key="1">
    <citation type="journal article" date="2022" name="Nat. Plants">
        <title>Genomes of leafy and leafless Platanthera orchids illuminate the evolution of mycoheterotrophy.</title>
        <authorList>
            <person name="Li M.H."/>
            <person name="Liu K.W."/>
            <person name="Li Z."/>
            <person name="Lu H.C."/>
            <person name="Ye Q.L."/>
            <person name="Zhang D."/>
            <person name="Wang J.Y."/>
            <person name="Li Y.F."/>
            <person name="Zhong Z.M."/>
            <person name="Liu X."/>
            <person name="Yu X."/>
            <person name="Liu D.K."/>
            <person name="Tu X.D."/>
            <person name="Liu B."/>
            <person name="Hao Y."/>
            <person name="Liao X.Y."/>
            <person name="Jiang Y.T."/>
            <person name="Sun W.H."/>
            <person name="Chen J."/>
            <person name="Chen Y.Q."/>
            <person name="Ai Y."/>
            <person name="Zhai J.W."/>
            <person name="Wu S.S."/>
            <person name="Zhou Z."/>
            <person name="Hsiao Y.Y."/>
            <person name="Wu W.L."/>
            <person name="Chen Y.Y."/>
            <person name="Lin Y.F."/>
            <person name="Hsu J.L."/>
            <person name="Li C.Y."/>
            <person name="Wang Z.W."/>
            <person name="Zhao X."/>
            <person name="Zhong W.Y."/>
            <person name="Ma X.K."/>
            <person name="Ma L."/>
            <person name="Huang J."/>
            <person name="Chen G.Z."/>
            <person name="Huang M.Z."/>
            <person name="Huang L."/>
            <person name="Peng D.H."/>
            <person name="Luo Y.B."/>
            <person name="Zou S.Q."/>
            <person name="Chen S.P."/>
            <person name="Lan S."/>
            <person name="Tsai W.C."/>
            <person name="Van de Peer Y."/>
            <person name="Liu Z.J."/>
        </authorList>
    </citation>
    <scope>NUCLEOTIDE SEQUENCE [LARGE SCALE GENOMIC DNA]</scope>
    <source>
        <strain evidence="2">Lor287</strain>
    </source>
</reference>
<dbReference type="PANTHER" id="PTHR46931">
    <property type="entry name" value="CRIB DOMAIN-CONTAINING PROTEIN RIC2"/>
    <property type="match status" value="1"/>
</dbReference>
<dbReference type="PROSITE" id="PS50108">
    <property type="entry name" value="CRIB"/>
    <property type="match status" value="1"/>
</dbReference>
<dbReference type="AlphaFoldDB" id="A0AAP0B2A1"/>
<dbReference type="PANTHER" id="PTHR46931:SF14">
    <property type="entry name" value="CRIB DOMAIN-CONTAINING PROTEIN RIC2"/>
    <property type="match status" value="1"/>
</dbReference>
<dbReference type="CDD" id="cd00132">
    <property type="entry name" value="CRIB"/>
    <property type="match status" value="1"/>
</dbReference>
<comment type="caution">
    <text evidence="2">The sequence shown here is derived from an EMBL/GenBank/DDBJ whole genome shotgun (WGS) entry which is preliminary data.</text>
</comment>
<organism evidence="2 3">
    <name type="scientific">Platanthera zijinensis</name>
    <dbReference type="NCBI Taxonomy" id="2320716"/>
    <lineage>
        <taxon>Eukaryota</taxon>
        <taxon>Viridiplantae</taxon>
        <taxon>Streptophyta</taxon>
        <taxon>Embryophyta</taxon>
        <taxon>Tracheophyta</taxon>
        <taxon>Spermatophyta</taxon>
        <taxon>Magnoliopsida</taxon>
        <taxon>Liliopsida</taxon>
        <taxon>Asparagales</taxon>
        <taxon>Orchidaceae</taxon>
        <taxon>Orchidoideae</taxon>
        <taxon>Orchideae</taxon>
        <taxon>Orchidinae</taxon>
        <taxon>Platanthera</taxon>
    </lineage>
</organism>
<dbReference type="Proteomes" id="UP001418222">
    <property type="component" value="Unassembled WGS sequence"/>
</dbReference>
<dbReference type="InterPro" id="IPR044509">
    <property type="entry name" value="RIC2/4"/>
</dbReference>
<evidence type="ECO:0000259" key="1">
    <source>
        <dbReference type="PROSITE" id="PS50108"/>
    </source>
</evidence>
<feature type="domain" description="CRIB" evidence="1">
    <location>
        <begin position="199"/>
        <end position="212"/>
    </location>
</feature>
<proteinExistence type="predicted"/>
<protein>
    <recommendedName>
        <fullName evidence="1">CRIB domain-containing protein</fullName>
    </recommendedName>
</protein>
<dbReference type="InterPro" id="IPR000095">
    <property type="entry name" value="CRIB_dom"/>
</dbReference>
<gene>
    <name evidence="2" type="ORF">KSP39_PZI019254</name>
</gene>
<evidence type="ECO:0000313" key="3">
    <source>
        <dbReference type="Proteomes" id="UP001418222"/>
    </source>
</evidence>
<keyword evidence="3" id="KW-1185">Reference proteome</keyword>
<sequence>MPGQHGIDTSVSKAVSGHTTCDTGVSHGRVLFWISRFVYRLQYTACDTGVSQAVFHSSLGHLLAKGEVRRERKEQEEEKIQPLVELPSSDSRSEASFVEASVAAYMGERMERFSTFPFSVSCVSQSSVDVLVTSHLRRSRVVRAPSAPAVEEAGERDGKVIAGANISSGIQKAVMKGIRSISQRFFERTGEEDEGMMEIGYPTDVQHVAHVGPDGSSAAALFCLPPISLAQFQHANS</sequence>
<accession>A0AAP0B2A1</accession>
<name>A0AAP0B2A1_9ASPA</name>